<dbReference type="EMBL" id="JANAWD010000828">
    <property type="protein sequence ID" value="KAJ3475602.1"/>
    <property type="molecule type" value="Genomic_DNA"/>
</dbReference>
<comment type="caution">
    <text evidence="2">The sequence shown here is derived from an EMBL/GenBank/DDBJ whole genome shotgun (WGS) entry which is preliminary data.</text>
</comment>
<protein>
    <submittedName>
        <fullName evidence="2">Uncharacterized protein</fullName>
    </submittedName>
</protein>
<gene>
    <name evidence="2" type="ORF">NLI96_g11731</name>
</gene>
<proteinExistence type="predicted"/>
<organism evidence="2 3">
    <name type="scientific">Meripilus lineatus</name>
    <dbReference type="NCBI Taxonomy" id="2056292"/>
    <lineage>
        <taxon>Eukaryota</taxon>
        <taxon>Fungi</taxon>
        <taxon>Dikarya</taxon>
        <taxon>Basidiomycota</taxon>
        <taxon>Agaricomycotina</taxon>
        <taxon>Agaricomycetes</taxon>
        <taxon>Polyporales</taxon>
        <taxon>Meripilaceae</taxon>
        <taxon>Meripilus</taxon>
    </lineage>
</organism>
<evidence type="ECO:0000256" key="1">
    <source>
        <dbReference type="SAM" id="MobiDB-lite"/>
    </source>
</evidence>
<reference evidence="2" key="1">
    <citation type="submission" date="2022-07" db="EMBL/GenBank/DDBJ databases">
        <title>Genome Sequence of Physisporinus lineatus.</title>
        <authorList>
            <person name="Buettner E."/>
        </authorList>
    </citation>
    <scope>NUCLEOTIDE SEQUENCE</scope>
    <source>
        <strain evidence="2">VT162</strain>
    </source>
</reference>
<feature type="region of interest" description="Disordered" evidence="1">
    <location>
        <begin position="33"/>
        <end position="152"/>
    </location>
</feature>
<dbReference type="Proteomes" id="UP001212997">
    <property type="component" value="Unassembled WGS sequence"/>
</dbReference>
<evidence type="ECO:0000313" key="2">
    <source>
        <dbReference type="EMBL" id="KAJ3475602.1"/>
    </source>
</evidence>
<feature type="compositionally biased region" description="Pro residues" evidence="1">
    <location>
        <begin position="44"/>
        <end position="53"/>
    </location>
</feature>
<name>A0AAD5YD44_9APHY</name>
<keyword evidence="3" id="KW-1185">Reference proteome</keyword>
<evidence type="ECO:0000313" key="3">
    <source>
        <dbReference type="Proteomes" id="UP001212997"/>
    </source>
</evidence>
<sequence>MYHHQQYVNYDPHSLYPYGPPMSFGLPYPPVSLPPGAQPVVPDYVPPSQPPPSHGATRIRTPQLMEHPPRRQRMIPSMPEPRVPGIAQSHSRSYSRNGPIAPGPPDGSMPEPRSHTPGPRGHRPVRRATTSHSPRRYIGQDQSHSRHHHSFSQGDCPLHLNFARVHEDPCRRNPIPAPPRDIFERSPYIRLLDDMRRPPEETTLRNHPRGRHEIIIGDSRYLIRPHMNQDP</sequence>
<dbReference type="AlphaFoldDB" id="A0AAD5YD44"/>
<accession>A0AAD5YD44</accession>